<reference evidence="3" key="2">
    <citation type="submission" date="2024-10" db="UniProtKB">
        <authorList>
            <consortium name="EnsemblProtists"/>
        </authorList>
    </citation>
    <scope>IDENTIFICATION</scope>
</reference>
<dbReference type="AlphaFoldDB" id="A0A0D3IJT2"/>
<dbReference type="Gene3D" id="3.90.228.10">
    <property type="match status" value="1"/>
</dbReference>
<dbReference type="Proteomes" id="UP000013827">
    <property type="component" value="Unassembled WGS sequence"/>
</dbReference>
<dbReference type="SUPFAM" id="SSF56399">
    <property type="entry name" value="ADP-ribosylation"/>
    <property type="match status" value="1"/>
</dbReference>
<dbReference type="KEGG" id="ehx:EMIHUDRAFT_247853"/>
<feature type="compositionally biased region" description="Polar residues" evidence="1">
    <location>
        <begin position="279"/>
        <end position="288"/>
    </location>
</feature>
<evidence type="ECO:0000313" key="4">
    <source>
        <dbReference type="Proteomes" id="UP000013827"/>
    </source>
</evidence>
<dbReference type="GeneID" id="17257669"/>
<dbReference type="PaxDb" id="2903-EOD11517"/>
<keyword evidence="4" id="KW-1185">Reference proteome</keyword>
<dbReference type="EnsemblProtists" id="EOD11517">
    <property type="protein sequence ID" value="EOD11517"/>
    <property type="gene ID" value="EMIHUDRAFT_247853"/>
</dbReference>
<dbReference type="Pfam" id="PF00644">
    <property type="entry name" value="PARP"/>
    <property type="match status" value="1"/>
</dbReference>
<dbReference type="HOGENOM" id="CLU_576759_0_0_1"/>
<sequence>MTRTKARTGYHWLIPAFPLRPPVACKGPGHQHPALARLRPGMAREVDVLQDLRASVLPLANTALTETTGTSVATSVEHNPHSAAANIDSIFEHSLDPSRRGDHVGQKFGAGEYCASRLSTAINYCREDGVRVNKVVVLAVLAEGAKVHSAAEPWGEILVVARPEHLVPIAVIEVPFATASVVLARLSAGEGANRKRKLESEQSICSRILTSLRRGDVSDASELYNSTEEVREGGRPSYAFQVALQLEQDGLDRAVASALFPGALDAITAQRRCSGAAGPSTSLPSSRRLTGLPPAPVVHAPLVKMQPPPASSGRQGSVPRPTRAPHSGAGGHTRWLYRQHFSAERASRRCEWARLLSSTGAVELAEGEWPAGTCDPVTLEELVARADDPVVRLPCHHCSGRVVCCFQRSTVERCLRLSGRCPSCRTPYDVPGPQPSGQMIVRRDGAMHCAGHPGVGTLVATFAFAPGVQTERPV</sequence>
<accession>A0A0D3IJT2</accession>
<proteinExistence type="predicted"/>
<evidence type="ECO:0000259" key="2">
    <source>
        <dbReference type="Pfam" id="PF00644"/>
    </source>
</evidence>
<dbReference type="RefSeq" id="XP_005763946.1">
    <property type="nucleotide sequence ID" value="XM_005763889.1"/>
</dbReference>
<dbReference type="InterPro" id="IPR012317">
    <property type="entry name" value="Poly(ADP-ribose)pol_cat_dom"/>
</dbReference>
<protein>
    <recommendedName>
        <fullName evidence="2">PARP catalytic domain-containing protein</fullName>
    </recommendedName>
</protein>
<name>A0A0D3IJT2_EMIH1</name>
<organism evidence="3 4">
    <name type="scientific">Emiliania huxleyi (strain CCMP1516)</name>
    <dbReference type="NCBI Taxonomy" id="280463"/>
    <lineage>
        <taxon>Eukaryota</taxon>
        <taxon>Haptista</taxon>
        <taxon>Haptophyta</taxon>
        <taxon>Prymnesiophyceae</taxon>
        <taxon>Isochrysidales</taxon>
        <taxon>Noelaerhabdaceae</taxon>
        <taxon>Emiliania</taxon>
    </lineage>
</organism>
<evidence type="ECO:0000256" key="1">
    <source>
        <dbReference type="SAM" id="MobiDB-lite"/>
    </source>
</evidence>
<dbReference type="GO" id="GO:0003950">
    <property type="term" value="F:NAD+ poly-ADP-ribosyltransferase activity"/>
    <property type="evidence" value="ECO:0007669"/>
    <property type="project" value="InterPro"/>
</dbReference>
<feature type="domain" description="PARP catalytic" evidence="2">
    <location>
        <begin position="82"/>
        <end position="144"/>
    </location>
</feature>
<evidence type="ECO:0000313" key="3">
    <source>
        <dbReference type="EnsemblProtists" id="EOD11517"/>
    </source>
</evidence>
<reference evidence="4" key="1">
    <citation type="journal article" date="2013" name="Nature">
        <title>Pan genome of the phytoplankton Emiliania underpins its global distribution.</title>
        <authorList>
            <person name="Read B.A."/>
            <person name="Kegel J."/>
            <person name="Klute M.J."/>
            <person name="Kuo A."/>
            <person name="Lefebvre S.C."/>
            <person name="Maumus F."/>
            <person name="Mayer C."/>
            <person name="Miller J."/>
            <person name="Monier A."/>
            <person name="Salamov A."/>
            <person name="Young J."/>
            <person name="Aguilar M."/>
            <person name="Claverie J.M."/>
            <person name="Frickenhaus S."/>
            <person name="Gonzalez K."/>
            <person name="Herman E.K."/>
            <person name="Lin Y.C."/>
            <person name="Napier J."/>
            <person name="Ogata H."/>
            <person name="Sarno A.F."/>
            <person name="Shmutz J."/>
            <person name="Schroeder D."/>
            <person name="de Vargas C."/>
            <person name="Verret F."/>
            <person name="von Dassow P."/>
            <person name="Valentin K."/>
            <person name="Van de Peer Y."/>
            <person name="Wheeler G."/>
            <person name="Dacks J.B."/>
            <person name="Delwiche C.F."/>
            <person name="Dyhrman S.T."/>
            <person name="Glockner G."/>
            <person name="John U."/>
            <person name="Richards T."/>
            <person name="Worden A.Z."/>
            <person name="Zhang X."/>
            <person name="Grigoriev I.V."/>
            <person name="Allen A.E."/>
            <person name="Bidle K."/>
            <person name="Borodovsky M."/>
            <person name="Bowler C."/>
            <person name="Brownlee C."/>
            <person name="Cock J.M."/>
            <person name="Elias M."/>
            <person name="Gladyshev V.N."/>
            <person name="Groth M."/>
            <person name="Guda C."/>
            <person name="Hadaegh A."/>
            <person name="Iglesias-Rodriguez M.D."/>
            <person name="Jenkins J."/>
            <person name="Jones B.M."/>
            <person name="Lawson T."/>
            <person name="Leese F."/>
            <person name="Lindquist E."/>
            <person name="Lobanov A."/>
            <person name="Lomsadze A."/>
            <person name="Malik S.B."/>
            <person name="Marsh M.E."/>
            <person name="Mackinder L."/>
            <person name="Mock T."/>
            <person name="Mueller-Roeber B."/>
            <person name="Pagarete A."/>
            <person name="Parker M."/>
            <person name="Probert I."/>
            <person name="Quesneville H."/>
            <person name="Raines C."/>
            <person name="Rensing S.A."/>
            <person name="Riano-Pachon D.M."/>
            <person name="Richier S."/>
            <person name="Rokitta S."/>
            <person name="Shiraiwa Y."/>
            <person name="Soanes D.M."/>
            <person name="van der Giezen M."/>
            <person name="Wahlund T.M."/>
            <person name="Williams B."/>
            <person name="Wilson W."/>
            <person name="Wolfe G."/>
            <person name="Wurch L.L."/>
        </authorList>
    </citation>
    <scope>NUCLEOTIDE SEQUENCE</scope>
</reference>
<feature type="region of interest" description="Disordered" evidence="1">
    <location>
        <begin position="274"/>
        <end position="332"/>
    </location>
</feature>